<dbReference type="EMBL" id="CM042046">
    <property type="protein sequence ID" value="KAI3676351.1"/>
    <property type="molecule type" value="Genomic_DNA"/>
</dbReference>
<gene>
    <name evidence="1" type="ORF">L1987_85957</name>
</gene>
<organism evidence="1 2">
    <name type="scientific">Smallanthus sonchifolius</name>
    <dbReference type="NCBI Taxonomy" id="185202"/>
    <lineage>
        <taxon>Eukaryota</taxon>
        <taxon>Viridiplantae</taxon>
        <taxon>Streptophyta</taxon>
        <taxon>Embryophyta</taxon>
        <taxon>Tracheophyta</taxon>
        <taxon>Spermatophyta</taxon>
        <taxon>Magnoliopsida</taxon>
        <taxon>eudicotyledons</taxon>
        <taxon>Gunneridae</taxon>
        <taxon>Pentapetalae</taxon>
        <taxon>asterids</taxon>
        <taxon>campanulids</taxon>
        <taxon>Asterales</taxon>
        <taxon>Asteraceae</taxon>
        <taxon>Asteroideae</taxon>
        <taxon>Heliantheae alliance</taxon>
        <taxon>Millerieae</taxon>
        <taxon>Smallanthus</taxon>
    </lineage>
</organism>
<evidence type="ECO:0000313" key="2">
    <source>
        <dbReference type="Proteomes" id="UP001056120"/>
    </source>
</evidence>
<reference evidence="1 2" key="2">
    <citation type="journal article" date="2022" name="Mol. Ecol. Resour.">
        <title>The genomes of chicory, endive, great burdock and yacon provide insights into Asteraceae paleo-polyploidization history and plant inulin production.</title>
        <authorList>
            <person name="Fan W."/>
            <person name="Wang S."/>
            <person name="Wang H."/>
            <person name="Wang A."/>
            <person name="Jiang F."/>
            <person name="Liu H."/>
            <person name="Zhao H."/>
            <person name="Xu D."/>
            <person name="Zhang Y."/>
        </authorList>
    </citation>
    <scope>NUCLEOTIDE SEQUENCE [LARGE SCALE GENOMIC DNA]</scope>
    <source>
        <strain evidence="2">cv. Yunnan</strain>
        <tissue evidence="1">Leaves</tissue>
    </source>
</reference>
<comment type="caution">
    <text evidence="1">The sequence shown here is derived from an EMBL/GenBank/DDBJ whole genome shotgun (WGS) entry which is preliminary data.</text>
</comment>
<evidence type="ECO:0000313" key="1">
    <source>
        <dbReference type="EMBL" id="KAI3676351.1"/>
    </source>
</evidence>
<dbReference type="Proteomes" id="UP001056120">
    <property type="component" value="Linkage Group LG29"/>
</dbReference>
<accession>A0ACB8XY61</accession>
<proteinExistence type="predicted"/>
<name>A0ACB8XY61_9ASTR</name>
<protein>
    <submittedName>
        <fullName evidence="1">Uncharacterized protein</fullName>
    </submittedName>
</protein>
<keyword evidence="2" id="KW-1185">Reference proteome</keyword>
<sequence length="124" mass="14311">MLNDRQKGIIQAVEKLFPHAEHRFCLRHINENMKQRFKGKAYKDLLWSLATSTAVEFFEEKMNELKTFNTDAQLWLSNIPLKHWSKAYFSSRAHSDSLFGIADCSLTLIANALHFVITLIAQGI</sequence>
<reference evidence="2" key="1">
    <citation type="journal article" date="2022" name="Mol. Ecol. Resour.">
        <title>The genomes of chicory, endive, great burdock and yacon provide insights into Asteraceae palaeo-polyploidization history and plant inulin production.</title>
        <authorList>
            <person name="Fan W."/>
            <person name="Wang S."/>
            <person name="Wang H."/>
            <person name="Wang A."/>
            <person name="Jiang F."/>
            <person name="Liu H."/>
            <person name="Zhao H."/>
            <person name="Xu D."/>
            <person name="Zhang Y."/>
        </authorList>
    </citation>
    <scope>NUCLEOTIDE SEQUENCE [LARGE SCALE GENOMIC DNA]</scope>
    <source>
        <strain evidence="2">cv. Yunnan</strain>
    </source>
</reference>